<name>A0ABW1AK43_9ACTN</name>
<dbReference type="InterPro" id="IPR029058">
    <property type="entry name" value="AB_hydrolase_fold"/>
</dbReference>
<dbReference type="InterPro" id="IPR010497">
    <property type="entry name" value="Epoxide_hydro_N"/>
</dbReference>
<gene>
    <name evidence="2" type="ORF">ACFPZN_54735</name>
</gene>
<dbReference type="Gene3D" id="3.40.50.1820">
    <property type="entry name" value="alpha/beta hydrolase"/>
    <property type="match status" value="1"/>
</dbReference>
<dbReference type="RefSeq" id="WP_378293115.1">
    <property type="nucleotide sequence ID" value="NZ_JBHSON010000177.1"/>
</dbReference>
<sequence>MTVRPFRHPQYTTVIDGANVHLLHVRSPEPDAFPLV</sequence>
<evidence type="ECO:0000313" key="2">
    <source>
        <dbReference type="EMBL" id="MFC5754730.1"/>
    </source>
</evidence>
<feature type="domain" description="Epoxide hydrolase N-terminal" evidence="1">
    <location>
        <begin position="7"/>
        <end position="36"/>
    </location>
</feature>
<protein>
    <submittedName>
        <fullName evidence="2">Epoxide hydrolase N-terminal domain-containing protein</fullName>
    </submittedName>
</protein>
<evidence type="ECO:0000259" key="1">
    <source>
        <dbReference type="Pfam" id="PF06441"/>
    </source>
</evidence>
<dbReference type="Proteomes" id="UP001596074">
    <property type="component" value="Unassembled WGS sequence"/>
</dbReference>
<dbReference type="Pfam" id="PF06441">
    <property type="entry name" value="EHN"/>
    <property type="match status" value="1"/>
</dbReference>
<keyword evidence="3" id="KW-1185">Reference proteome</keyword>
<accession>A0ABW1AK43</accession>
<proteinExistence type="predicted"/>
<reference evidence="3" key="1">
    <citation type="journal article" date="2019" name="Int. J. Syst. Evol. Microbiol.">
        <title>The Global Catalogue of Microorganisms (GCM) 10K type strain sequencing project: providing services to taxonomists for standard genome sequencing and annotation.</title>
        <authorList>
            <consortium name="The Broad Institute Genomics Platform"/>
            <consortium name="The Broad Institute Genome Sequencing Center for Infectious Disease"/>
            <person name="Wu L."/>
            <person name="Ma J."/>
        </authorList>
    </citation>
    <scope>NUCLEOTIDE SEQUENCE [LARGE SCALE GENOMIC DNA]</scope>
    <source>
        <strain evidence="3">KCTC 42087</strain>
    </source>
</reference>
<evidence type="ECO:0000313" key="3">
    <source>
        <dbReference type="Proteomes" id="UP001596074"/>
    </source>
</evidence>
<comment type="caution">
    <text evidence="2">The sequence shown here is derived from an EMBL/GenBank/DDBJ whole genome shotgun (WGS) entry which is preliminary data.</text>
</comment>
<organism evidence="2 3">
    <name type="scientific">Actinomadura rugatobispora</name>
    <dbReference type="NCBI Taxonomy" id="1994"/>
    <lineage>
        <taxon>Bacteria</taxon>
        <taxon>Bacillati</taxon>
        <taxon>Actinomycetota</taxon>
        <taxon>Actinomycetes</taxon>
        <taxon>Streptosporangiales</taxon>
        <taxon>Thermomonosporaceae</taxon>
        <taxon>Actinomadura</taxon>
    </lineage>
</organism>
<dbReference type="EMBL" id="JBHSON010000177">
    <property type="protein sequence ID" value="MFC5754730.1"/>
    <property type="molecule type" value="Genomic_DNA"/>
</dbReference>
<dbReference type="GO" id="GO:0016787">
    <property type="term" value="F:hydrolase activity"/>
    <property type="evidence" value="ECO:0007669"/>
    <property type="project" value="UniProtKB-KW"/>
</dbReference>
<keyword evidence="2" id="KW-0378">Hydrolase</keyword>